<name>A0A6J7X967_9CAUD</name>
<dbReference type="EMBL" id="LR798356">
    <property type="protein sequence ID" value="CAB5226181.1"/>
    <property type="molecule type" value="Genomic_DNA"/>
</dbReference>
<protein>
    <submittedName>
        <fullName evidence="1">Uncharacterized protein</fullName>
    </submittedName>
</protein>
<sequence length="184" mass="20186">MNKIALTIVGKYQDTLIDKNGNVKTHEIKNNQVQLTALKLISSLFKNQANTIGIQYIALGSGDATWDLLTNNKPSPMLNSNTTLTTEVFRKAIPTTDIVFVDPTAAFGQGAISQTATTRLRITTQIEANQANTSLREFALFGGNATGMQDSGFMINWVAHPLIEKTDDVVLNRMIELDFVLVNN</sequence>
<reference evidence="1" key="1">
    <citation type="submission" date="2020-05" db="EMBL/GenBank/DDBJ databases">
        <authorList>
            <person name="Chiriac C."/>
            <person name="Salcher M."/>
            <person name="Ghai R."/>
            <person name="Kavagutti S V."/>
        </authorList>
    </citation>
    <scope>NUCLEOTIDE SEQUENCE</scope>
</reference>
<organism evidence="1">
    <name type="scientific">uncultured Caudovirales phage</name>
    <dbReference type="NCBI Taxonomy" id="2100421"/>
    <lineage>
        <taxon>Viruses</taxon>
        <taxon>Duplodnaviria</taxon>
        <taxon>Heunggongvirae</taxon>
        <taxon>Uroviricota</taxon>
        <taxon>Caudoviricetes</taxon>
        <taxon>Peduoviridae</taxon>
        <taxon>Maltschvirus</taxon>
        <taxon>Maltschvirus maltsch</taxon>
    </lineage>
</organism>
<accession>A0A6J7X967</accession>
<proteinExistence type="predicted"/>
<gene>
    <name evidence="1" type="ORF">UFOVP755_86</name>
</gene>
<evidence type="ECO:0000313" key="1">
    <source>
        <dbReference type="EMBL" id="CAB5226181.1"/>
    </source>
</evidence>